<dbReference type="InterPro" id="IPR027417">
    <property type="entry name" value="P-loop_NTPase"/>
</dbReference>
<dbReference type="PROSITE" id="PS50893">
    <property type="entry name" value="ABC_TRANSPORTER_2"/>
    <property type="match status" value="1"/>
</dbReference>
<dbReference type="InterPro" id="IPR003593">
    <property type="entry name" value="AAA+_ATPase"/>
</dbReference>
<dbReference type="AlphaFoldDB" id="A0A9D2L8E3"/>
<evidence type="ECO:0000256" key="3">
    <source>
        <dbReference type="ARBA" id="ARBA00022840"/>
    </source>
</evidence>
<protein>
    <submittedName>
        <fullName evidence="5">ABC transporter ATP-binding protein</fullName>
    </submittedName>
</protein>
<dbReference type="SUPFAM" id="SSF52540">
    <property type="entry name" value="P-loop containing nucleoside triphosphate hydrolases"/>
    <property type="match status" value="1"/>
</dbReference>
<sequence length="252" mass="28117">MRRVLLEAQDVCRVFDHNGKNLILNHISTNIYEGDFTVIMGPSGAGKSTLLYSLSGMDRITGGKVLYQGKELPQGKEKEMASLRASEFGFIFQQFYLVSNLTLLENVEVAGFLSRRGPSGAVEKRARELLRHFHVEKVQDRLPSQVSGGEAQRAAIARAIINEPGLLFADEPTGALNKRNSTEVLDLLTELNRKGQSILMVTHDLKAALRGNRILYLEDGKIPDELTLPPFGEQDGHDREEKVNSWLSSLEW</sequence>
<dbReference type="GO" id="GO:0016887">
    <property type="term" value="F:ATP hydrolysis activity"/>
    <property type="evidence" value="ECO:0007669"/>
    <property type="project" value="InterPro"/>
</dbReference>
<feature type="domain" description="ABC transporter" evidence="4">
    <location>
        <begin position="6"/>
        <end position="244"/>
    </location>
</feature>
<proteinExistence type="inferred from homology"/>
<evidence type="ECO:0000256" key="2">
    <source>
        <dbReference type="ARBA" id="ARBA00022741"/>
    </source>
</evidence>
<evidence type="ECO:0000256" key="1">
    <source>
        <dbReference type="ARBA" id="ARBA00005417"/>
    </source>
</evidence>
<keyword evidence="2" id="KW-0547">Nucleotide-binding</keyword>
<organism evidence="5 6">
    <name type="scientific">Candidatus Enterocloster faecavium</name>
    <dbReference type="NCBI Taxonomy" id="2838560"/>
    <lineage>
        <taxon>Bacteria</taxon>
        <taxon>Bacillati</taxon>
        <taxon>Bacillota</taxon>
        <taxon>Clostridia</taxon>
        <taxon>Lachnospirales</taxon>
        <taxon>Lachnospiraceae</taxon>
        <taxon>Enterocloster</taxon>
    </lineage>
</organism>
<reference evidence="5" key="2">
    <citation type="submission" date="2021-04" db="EMBL/GenBank/DDBJ databases">
        <authorList>
            <person name="Gilroy R."/>
        </authorList>
    </citation>
    <scope>NUCLEOTIDE SEQUENCE</scope>
    <source>
        <strain evidence="5">CHK188-4685</strain>
    </source>
</reference>
<dbReference type="Pfam" id="PF00005">
    <property type="entry name" value="ABC_tran"/>
    <property type="match status" value="1"/>
</dbReference>
<dbReference type="Gene3D" id="3.40.50.300">
    <property type="entry name" value="P-loop containing nucleotide triphosphate hydrolases"/>
    <property type="match status" value="1"/>
</dbReference>
<evidence type="ECO:0000259" key="4">
    <source>
        <dbReference type="PROSITE" id="PS50893"/>
    </source>
</evidence>
<comment type="caution">
    <text evidence="5">The sequence shown here is derived from an EMBL/GenBank/DDBJ whole genome shotgun (WGS) entry which is preliminary data.</text>
</comment>
<dbReference type="PROSITE" id="PS00211">
    <property type="entry name" value="ABC_TRANSPORTER_1"/>
    <property type="match status" value="1"/>
</dbReference>
<dbReference type="InterPro" id="IPR017871">
    <property type="entry name" value="ABC_transporter-like_CS"/>
</dbReference>
<dbReference type="GO" id="GO:0005524">
    <property type="term" value="F:ATP binding"/>
    <property type="evidence" value="ECO:0007669"/>
    <property type="project" value="UniProtKB-KW"/>
</dbReference>
<dbReference type="EMBL" id="DWYS01000101">
    <property type="protein sequence ID" value="HJB07907.1"/>
    <property type="molecule type" value="Genomic_DNA"/>
</dbReference>
<dbReference type="SMART" id="SM00382">
    <property type="entry name" value="AAA"/>
    <property type="match status" value="1"/>
</dbReference>
<keyword evidence="3 5" id="KW-0067">ATP-binding</keyword>
<evidence type="ECO:0000313" key="5">
    <source>
        <dbReference type="EMBL" id="HJB07907.1"/>
    </source>
</evidence>
<accession>A0A9D2L8E3</accession>
<reference evidence="5" key="1">
    <citation type="journal article" date="2021" name="PeerJ">
        <title>Extensive microbial diversity within the chicken gut microbiome revealed by metagenomics and culture.</title>
        <authorList>
            <person name="Gilroy R."/>
            <person name="Ravi A."/>
            <person name="Getino M."/>
            <person name="Pursley I."/>
            <person name="Horton D.L."/>
            <person name="Alikhan N.F."/>
            <person name="Baker D."/>
            <person name="Gharbi K."/>
            <person name="Hall N."/>
            <person name="Watson M."/>
            <person name="Adriaenssens E.M."/>
            <person name="Foster-Nyarko E."/>
            <person name="Jarju S."/>
            <person name="Secka A."/>
            <person name="Antonio M."/>
            <person name="Oren A."/>
            <person name="Chaudhuri R.R."/>
            <person name="La Ragione R."/>
            <person name="Hildebrand F."/>
            <person name="Pallen M.J."/>
        </authorList>
    </citation>
    <scope>NUCLEOTIDE SEQUENCE</scope>
    <source>
        <strain evidence="5">CHK188-4685</strain>
    </source>
</reference>
<evidence type="ECO:0000313" key="6">
    <source>
        <dbReference type="Proteomes" id="UP000886804"/>
    </source>
</evidence>
<comment type="similarity">
    <text evidence="1">Belongs to the ABC transporter superfamily.</text>
</comment>
<dbReference type="InterPro" id="IPR003439">
    <property type="entry name" value="ABC_transporter-like_ATP-bd"/>
</dbReference>
<dbReference type="PANTHER" id="PTHR42798:SF7">
    <property type="entry name" value="ALPHA-D-RIBOSE 1-METHYLPHOSPHONATE 5-TRIPHOSPHATE SYNTHASE SUBUNIT PHNL"/>
    <property type="match status" value="1"/>
</dbReference>
<dbReference type="Proteomes" id="UP000886804">
    <property type="component" value="Unassembled WGS sequence"/>
</dbReference>
<gene>
    <name evidence="5" type="ORF">H9716_08600</name>
</gene>
<dbReference type="PANTHER" id="PTHR42798">
    <property type="entry name" value="LIPOPROTEIN-RELEASING SYSTEM ATP-BINDING PROTEIN LOLD"/>
    <property type="match status" value="1"/>
</dbReference>
<name>A0A9D2L8E3_9FIRM</name>